<protein>
    <submittedName>
        <fullName evidence="1">Uncharacterized protein</fullName>
    </submittedName>
</protein>
<dbReference type="OrthoDB" id="4218321at2"/>
<evidence type="ECO:0000313" key="1">
    <source>
        <dbReference type="EMBL" id="TJZ55620.1"/>
    </source>
</evidence>
<gene>
    <name evidence="1" type="ORF">FCH28_09790</name>
</gene>
<name>A0A4U0NMV3_9ACTN</name>
<accession>A0A4U0NMV3</accession>
<sequence>MPQYSKSRDPMERLAILEGRLDRLERSGREVDEVPFYPTNSRVMVYDDTSTSFSTTWETIISPRTALLSLGLVFIGDYVSPNYTGGLWQVVVNDTTVIGSGSVPASLTYVLPTVTLDLSPYRNAPDLKIQIQTKRTAGATTGGKFGGGGSIGSAPRFARQL</sequence>
<comment type="caution">
    <text evidence="1">The sequence shown here is derived from an EMBL/GenBank/DDBJ whole genome shotgun (WGS) entry which is preliminary data.</text>
</comment>
<reference evidence="1 2" key="1">
    <citation type="submission" date="2019-04" db="EMBL/GenBank/DDBJ databases">
        <title>Streptomyces piniterrae sp. nov., a heliquinomycin-producing actinomycete isolated from rhizosphere soil of Pinus yunnanensis.</title>
        <authorList>
            <person name="Zhuang X."/>
            <person name="Zhao J."/>
        </authorList>
    </citation>
    <scope>NUCLEOTIDE SEQUENCE [LARGE SCALE GENOMIC DNA]</scope>
    <source>
        <strain evidence="2">jys28</strain>
    </source>
</reference>
<evidence type="ECO:0000313" key="2">
    <source>
        <dbReference type="Proteomes" id="UP000308697"/>
    </source>
</evidence>
<dbReference type="Proteomes" id="UP000308697">
    <property type="component" value="Unassembled WGS sequence"/>
</dbReference>
<dbReference type="RefSeq" id="WP_136739397.1">
    <property type="nucleotide sequence ID" value="NZ_SUMB01000003.1"/>
</dbReference>
<dbReference type="EMBL" id="SUMB01000003">
    <property type="protein sequence ID" value="TJZ55620.1"/>
    <property type="molecule type" value="Genomic_DNA"/>
</dbReference>
<organism evidence="1 2">
    <name type="scientific">Streptomyces piniterrae</name>
    <dbReference type="NCBI Taxonomy" id="2571125"/>
    <lineage>
        <taxon>Bacteria</taxon>
        <taxon>Bacillati</taxon>
        <taxon>Actinomycetota</taxon>
        <taxon>Actinomycetes</taxon>
        <taxon>Kitasatosporales</taxon>
        <taxon>Streptomycetaceae</taxon>
        <taxon>Streptomyces</taxon>
    </lineage>
</organism>
<keyword evidence="2" id="KW-1185">Reference proteome</keyword>
<dbReference type="AlphaFoldDB" id="A0A4U0NMV3"/>
<proteinExistence type="predicted"/>